<proteinExistence type="inferred from homology"/>
<dbReference type="HAMAP" id="MF_01331_A">
    <property type="entry name" value="Ribosomal_uL22_A"/>
    <property type="match status" value="1"/>
</dbReference>
<evidence type="ECO:0000256" key="4">
    <source>
        <dbReference type="HAMAP-Rule" id="MF_01331"/>
    </source>
</evidence>
<dbReference type="GO" id="GO:0003735">
    <property type="term" value="F:structural constituent of ribosome"/>
    <property type="evidence" value="ECO:0007669"/>
    <property type="project" value="UniProtKB-UniRule"/>
</dbReference>
<keyword evidence="4 6" id="KW-0694">RNA-binding</keyword>
<keyword evidence="4 6" id="KW-0699">rRNA-binding</keyword>
<dbReference type="NCBIfam" id="TIGR01038">
    <property type="entry name" value="uL22_arch_euk"/>
    <property type="match status" value="1"/>
</dbReference>
<dbReference type="SUPFAM" id="SSF54843">
    <property type="entry name" value="Ribosomal protein L22"/>
    <property type="match status" value="1"/>
</dbReference>
<keyword evidence="2 4" id="KW-0689">Ribosomal protein</keyword>
<evidence type="ECO:0000313" key="8">
    <source>
        <dbReference type="Proteomes" id="UP000509448"/>
    </source>
</evidence>
<dbReference type="InterPro" id="IPR036394">
    <property type="entry name" value="Ribosomal_uL22_sf"/>
</dbReference>
<comment type="function">
    <text evidence="4 6">This protein binds specifically to 23S rRNA. It makes multiple contacts with different domains of the 23S rRNA in the assembled 50S subunit and ribosome.</text>
</comment>
<comment type="function">
    <text evidence="4">The globular domain of the protein is located near the polypeptide exit tunnel on the outside of the subunit, while an extended beta-hairpin is found that lines the wall of the exit tunnel in the center of the 70S ribosome.</text>
</comment>
<dbReference type="InterPro" id="IPR005721">
    <property type="entry name" value="Ribosomal_uL22_euk/arc"/>
</dbReference>
<evidence type="ECO:0000256" key="3">
    <source>
        <dbReference type="ARBA" id="ARBA00023274"/>
    </source>
</evidence>
<evidence type="ECO:0000313" key="7">
    <source>
        <dbReference type="EMBL" id="BBE41703.1"/>
    </source>
</evidence>
<dbReference type="GO" id="GO:0019843">
    <property type="term" value="F:rRNA binding"/>
    <property type="evidence" value="ECO:0007669"/>
    <property type="project" value="UniProtKB-UniRule"/>
</dbReference>
<name>A0A4P2VE75_9ARCH</name>
<keyword evidence="3 4" id="KW-0687">Ribonucleoprotein</keyword>
<organism evidence="7 8">
    <name type="scientific">Conexivisphaera calida</name>
    <dbReference type="NCBI Taxonomy" id="1874277"/>
    <lineage>
        <taxon>Archaea</taxon>
        <taxon>Nitrososphaerota</taxon>
        <taxon>Conexivisphaeria</taxon>
        <taxon>Conexivisphaerales</taxon>
        <taxon>Conexivisphaeraceae</taxon>
        <taxon>Conexivisphaera</taxon>
    </lineage>
</organism>
<dbReference type="Gene3D" id="3.90.470.10">
    <property type="entry name" value="Ribosomal protein L22/L17"/>
    <property type="match status" value="1"/>
</dbReference>
<dbReference type="CDD" id="cd00336">
    <property type="entry name" value="Ribosomal_L22"/>
    <property type="match status" value="1"/>
</dbReference>
<dbReference type="AlphaFoldDB" id="A0A4P2VE75"/>
<evidence type="ECO:0000256" key="6">
    <source>
        <dbReference type="RuleBase" id="RU004007"/>
    </source>
</evidence>
<gene>
    <name evidence="4" type="primary">rpl22</name>
    <name evidence="7" type="ORF">NAS2_0311</name>
</gene>
<dbReference type="EMBL" id="AP018732">
    <property type="protein sequence ID" value="BBE41703.1"/>
    <property type="molecule type" value="Genomic_DNA"/>
</dbReference>
<dbReference type="GO" id="GO:0002181">
    <property type="term" value="P:cytoplasmic translation"/>
    <property type="evidence" value="ECO:0007669"/>
    <property type="project" value="TreeGrafter"/>
</dbReference>
<dbReference type="Proteomes" id="UP000509448">
    <property type="component" value="Chromosome"/>
</dbReference>
<dbReference type="Pfam" id="PF00237">
    <property type="entry name" value="Ribosomal_L22"/>
    <property type="match status" value="1"/>
</dbReference>
<dbReference type="InterPro" id="IPR001063">
    <property type="entry name" value="Ribosomal_uL22"/>
</dbReference>
<dbReference type="NCBIfam" id="NF003260">
    <property type="entry name" value="PRK04223.1"/>
    <property type="match status" value="1"/>
</dbReference>
<dbReference type="KEGG" id="ccai:NAS2_0311"/>
<dbReference type="InterPro" id="IPR057265">
    <property type="entry name" value="Ribosomal_uL22_arc-type"/>
</dbReference>
<protein>
    <recommendedName>
        <fullName evidence="4">Large ribosomal subunit protein uL22</fullName>
    </recommendedName>
</protein>
<dbReference type="PANTHER" id="PTHR11593">
    <property type="entry name" value="60S RIBOSOMAL PROTEIN L17"/>
    <property type="match status" value="1"/>
</dbReference>
<evidence type="ECO:0000256" key="2">
    <source>
        <dbReference type="ARBA" id="ARBA00022980"/>
    </source>
</evidence>
<evidence type="ECO:0000256" key="5">
    <source>
        <dbReference type="RuleBase" id="RU004005"/>
    </source>
</evidence>
<keyword evidence="8" id="KW-1185">Reference proteome</keyword>
<dbReference type="GO" id="GO:0022625">
    <property type="term" value="C:cytosolic large ribosomal subunit"/>
    <property type="evidence" value="ECO:0007669"/>
    <property type="project" value="UniProtKB-UniRule"/>
</dbReference>
<evidence type="ECO:0000256" key="1">
    <source>
        <dbReference type="ARBA" id="ARBA00009451"/>
    </source>
</evidence>
<accession>A0A4P2VE75</accession>
<dbReference type="PANTHER" id="PTHR11593:SF10">
    <property type="entry name" value="60S RIBOSOMAL PROTEIN L17"/>
    <property type="match status" value="1"/>
</dbReference>
<comment type="subunit">
    <text evidence="4 6">Part of the 50S ribosomal subunit.</text>
</comment>
<reference evidence="7 8" key="1">
    <citation type="journal article" date="2019" name="ISME J.">
        <title>Isolation and characterization of a thermophilic sulfur- and iron-reducing thaumarchaeote from a terrestrial acidic hot spring.</title>
        <authorList>
            <person name="Kato S."/>
            <person name="Itoh T."/>
            <person name="Yuki M."/>
            <person name="Nagamori M."/>
            <person name="Ohnishi M."/>
            <person name="Uematsu K."/>
            <person name="Suzuki K."/>
            <person name="Takashina T."/>
            <person name="Ohkuma M."/>
        </authorList>
    </citation>
    <scope>NUCLEOTIDE SEQUENCE [LARGE SCALE GENOMIC DNA]</scope>
    <source>
        <strain evidence="7 8">NAS-02</strain>
    </source>
</reference>
<sequence length="128" mass="14324">MSPKEAREVCAAIRGLPLDRARAILNDVVELRQPIPFRRYRGKVGHKAGLQGYYAGRYPVKVAKAVLKLLDSLEANADYRGLDTSRLKLIHVAAYPGRRLRRYTPRAFGRASAKNKELVHIEVVGAES</sequence>
<comment type="similarity">
    <text evidence="1 4 5">Belongs to the universal ribosomal protein uL22 family.</text>
</comment>